<feature type="domain" description="Aminoacyl-transfer RNA synthetases class-II family profile" evidence="4">
    <location>
        <begin position="11"/>
        <end position="473"/>
    </location>
</feature>
<feature type="binding site" evidence="3">
    <location>
        <position position="342"/>
    </location>
    <ligand>
        <name>L-histidine</name>
        <dbReference type="ChEBI" id="CHEBI:57595"/>
    </ligand>
</feature>
<feature type="binding site" evidence="3">
    <location>
        <position position="125"/>
    </location>
    <ligand>
        <name>L-histidine</name>
        <dbReference type="ChEBI" id="CHEBI:57595"/>
    </ligand>
</feature>
<feature type="binding site" evidence="3">
    <location>
        <position position="111"/>
    </location>
    <ligand>
        <name>L-histidine</name>
        <dbReference type="ChEBI" id="CHEBI:57595"/>
    </ligand>
</feature>
<gene>
    <name evidence="5" type="ORF">GBAR_LOCUS2841</name>
</gene>
<dbReference type="Gene3D" id="3.40.50.800">
    <property type="entry name" value="Anticodon-binding domain"/>
    <property type="match status" value="1"/>
</dbReference>
<dbReference type="Gene3D" id="3.30.930.10">
    <property type="entry name" value="Bira Bifunctional Protein, Domain 2"/>
    <property type="match status" value="2"/>
</dbReference>
<dbReference type="PIRSF" id="PIRSF001549">
    <property type="entry name" value="His-tRNA_synth"/>
    <property type="match status" value="1"/>
</dbReference>
<protein>
    <recommendedName>
        <fullName evidence="1">histidine--tRNA ligase</fullName>
        <ecNumber evidence="1">6.1.1.21</ecNumber>
    </recommendedName>
</protein>
<dbReference type="InterPro" id="IPR045864">
    <property type="entry name" value="aa-tRNA-synth_II/BPL/LPL"/>
</dbReference>
<sequence length="480" mass="52335">MSMQPVTRLWGMYDLSRESWLRKRTLQDSLTSLIDGYGYQYLETPLLEGTELFLRQSGGDLASRMYSFVDAGSNQVSLRPEFTSPIMRHYLENSGNIVLPARFQYAGPVFRYDVAHPEGSGQFTQVGAELIGAESVVADAELLTLAAELPRRAGLQDFSIELADLDVFHSVLNVARVSDRARSFILASIPQLREGQDALSQVQERAYQLHLGDRLPEHQDLGAAITGLDDQQARQVIQGFLQWNGTDSRRFGQRDPEQVVNRFLRKLRGSDEAGHLETGLRLAADLAGIRGKPVDAIDAARKVVESAGADTLALDRLSELAETLEACPETRGNVTVDFGLARGLAYYNGIVFQVTHPEWKGPLGGGGRYDGLALALGSVTNIPALGFAYTLETLLALAERQSSQNGPAPNSATVLIVSESDSEIHGALQAARELRGTGVTAELDVIRHDLQEAMTYAASKGIKQVVFVDSKGEQAVHDVE</sequence>
<dbReference type="EMBL" id="CASHTH010000392">
    <property type="protein sequence ID" value="CAI8000077.1"/>
    <property type="molecule type" value="Genomic_DNA"/>
</dbReference>
<evidence type="ECO:0000256" key="1">
    <source>
        <dbReference type="ARBA" id="ARBA00012815"/>
    </source>
</evidence>
<keyword evidence="5" id="KW-0436">Ligase</keyword>
<evidence type="ECO:0000256" key="2">
    <source>
        <dbReference type="ARBA" id="ARBA00047639"/>
    </source>
</evidence>
<dbReference type="PROSITE" id="PS50862">
    <property type="entry name" value="AA_TRNA_LIGASE_II"/>
    <property type="match status" value="1"/>
</dbReference>
<evidence type="ECO:0000313" key="6">
    <source>
        <dbReference type="Proteomes" id="UP001174909"/>
    </source>
</evidence>
<dbReference type="InterPro" id="IPR006195">
    <property type="entry name" value="aa-tRNA-synth_II"/>
</dbReference>
<feature type="binding site" evidence="3">
    <location>
        <begin position="81"/>
        <end position="83"/>
    </location>
    <ligand>
        <name>L-histidine</name>
        <dbReference type="ChEBI" id="CHEBI:57595"/>
    </ligand>
</feature>
<dbReference type="PANTHER" id="PTHR43707:SF1">
    <property type="entry name" value="HISTIDINE--TRNA LIGASE, MITOCHONDRIAL-RELATED"/>
    <property type="match status" value="1"/>
</dbReference>
<evidence type="ECO:0000256" key="3">
    <source>
        <dbReference type="PIRSR" id="PIRSR001549-1"/>
    </source>
</evidence>
<dbReference type="InterPro" id="IPR041715">
    <property type="entry name" value="HisRS-like_core"/>
</dbReference>
<reference evidence="5" key="1">
    <citation type="submission" date="2023-03" db="EMBL/GenBank/DDBJ databases">
        <authorList>
            <person name="Steffen K."/>
            <person name="Cardenas P."/>
        </authorList>
    </citation>
    <scope>NUCLEOTIDE SEQUENCE</scope>
</reference>
<dbReference type="SUPFAM" id="SSF55681">
    <property type="entry name" value="Class II aaRS and biotin synthetases"/>
    <property type="match status" value="1"/>
</dbReference>
<dbReference type="InterPro" id="IPR004516">
    <property type="entry name" value="HisRS/HisZ"/>
</dbReference>
<dbReference type="Pfam" id="PF13393">
    <property type="entry name" value="tRNA-synt_His"/>
    <property type="match status" value="2"/>
</dbReference>
<dbReference type="GO" id="GO:0005737">
    <property type="term" value="C:cytoplasm"/>
    <property type="evidence" value="ECO:0007669"/>
    <property type="project" value="InterPro"/>
</dbReference>
<dbReference type="GO" id="GO:0004821">
    <property type="term" value="F:histidine-tRNA ligase activity"/>
    <property type="evidence" value="ECO:0007669"/>
    <property type="project" value="UniProtKB-EC"/>
</dbReference>
<evidence type="ECO:0000259" key="4">
    <source>
        <dbReference type="PROSITE" id="PS50862"/>
    </source>
</evidence>
<keyword evidence="6" id="KW-1185">Reference proteome</keyword>
<comment type="catalytic activity">
    <reaction evidence="2">
        <text>tRNA(His) + L-histidine + ATP = L-histidyl-tRNA(His) + AMP + diphosphate + H(+)</text>
        <dbReference type="Rhea" id="RHEA:17313"/>
        <dbReference type="Rhea" id="RHEA-COMP:9665"/>
        <dbReference type="Rhea" id="RHEA-COMP:9689"/>
        <dbReference type="ChEBI" id="CHEBI:15378"/>
        <dbReference type="ChEBI" id="CHEBI:30616"/>
        <dbReference type="ChEBI" id="CHEBI:33019"/>
        <dbReference type="ChEBI" id="CHEBI:57595"/>
        <dbReference type="ChEBI" id="CHEBI:78442"/>
        <dbReference type="ChEBI" id="CHEBI:78527"/>
        <dbReference type="ChEBI" id="CHEBI:456215"/>
        <dbReference type="EC" id="6.1.1.21"/>
    </reaction>
</comment>
<dbReference type="GO" id="GO:0006427">
    <property type="term" value="P:histidyl-tRNA aminoacylation"/>
    <property type="evidence" value="ECO:0007669"/>
    <property type="project" value="TreeGrafter"/>
</dbReference>
<dbReference type="CDD" id="cd00773">
    <property type="entry name" value="HisRS-like_core"/>
    <property type="match status" value="1"/>
</dbReference>
<evidence type="ECO:0000313" key="5">
    <source>
        <dbReference type="EMBL" id="CAI8000077.1"/>
    </source>
</evidence>
<comment type="caution">
    <text evidence="5">The sequence shown here is derived from an EMBL/GenBank/DDBJ whole genome shotgun (WGS) entry which is preliminary data.</text>
</comment>
<dbReference type="EC" id="6.1.1.21" evidence="1"/>
<dbReference type="AlphaFoldDB" id="A0AA35R107"/>
<feature type="binding site" evidence="3">
    <location>
        <begin position="346"/>
        <end position="347"/>
    </location>
    <ligand>
        <name>L-histidine</name>
        <dbReference type="ChEBI" id="CHEBI:57595"/>
    </ligand>
</feature>
<dbReference type="InterPro" id="IPR036621">
    <property type="entry name" value="Anticodon-bd_dom_sf"/>
</dbReference>
<dbReference type="Proteomes" id="UP001174909">
    <property type="component" value="Unassembled WGS sequence"/>
</dbReference>
<feature type="binding site" evidence="3">
    <location>
        <position position="129"/>
    </location>
    <ligand>
        <name>L-histidine</name>
        <dbReference type="ChEBI" id="CHEBI:57595"/>
    </ligand>
</feature>
<name>A0AA35R107_GEOBA</name>
<organism evidence="5 6">
    <name type="scientific">Geodia barretti</name>
    <name type="common">Barrett's horny sponge</name>
    <dbReference type="NCBI Taxonomy" id="519541"/>
    <lineage>
        <taxon>Eukaryota</taxon>
        <taxon>Metazoa</taxon>
        <taxon>Porifera</taxon>
        <taxon>Demospongiae</taxon>
        <taxon>Heteroscleromorpha</taxon>
        <taxon>Tetractinellida</taxon>
        <taxon>Astrophorina</taxon>
        <taxon>Geodiidae</taxon>
        <taxon>Geodia</taxon>
    </lineage>
</organism>
<proteinExistence type="predicted"/>
<accession>A0AA35R107</accession>
<dbReference type="PANTHER" id="PTHR43707">
    <property type="entry name" value="HISTIDYL-TRNA SYNTHETASE"/>
    <property type="match status" value="1"/>
</dbReference>